<dbReference type="Gene3D" id="3.20.20.80">
    <property type="entry name" value="Glycosidases"/>
    <property type="match status" value="1"/>
</dbReference>
<dbReference type="Pfam" id="PF02156">
    <property type="entry name" value="Glyco_hydro_26"/>
    <property type="match status" value="1"/>
</dbReference>
<evidence type="ECO:0000313" key="9">
    <source>
        <dbReference type="Proteomes" id="UP001595797"/>
    </source>
</evidence>
<proteinExistence type="inferred from homology"/>
<protein>
    <submittedName>
        <fullName evidence="8">Glycoside hydrolase family 26 protein</fullName>
    </submittedName>
</protein>
<organism evidence="8 9">
    <name type="scientific">Kocuria oceani</name>
    <dbReference type="NCBI Taxonomy" id="988827"/>
    <lineage>
        <taxon>Bacteria</taxon>
        <taxon>Bacillati</taxon>
        <taxon>Actinomycetota</taxon>
        <taxon>Actinomycetes</taxon>
        <taxon>Micrococcales</taxon>
        <taxon>Micrococcaceae</taxon>
        <taxon>Kocuria</taxon>
    </lineage>
</organism>
<keyword evidence="6" id="KW-0732">Signal</keyword>
<keyword evidence="2 4" id="KW-0378">Hydrolase</keyword>
<keyword evidence="3 4" id="KW-0326">Glycosidase</keyword>
<reference evidence="9" key="1">
    <citation type="journal article" date="2019" name="Int. J. Syst. Evol. Microbiol.">
        <title>The Global Catalogue of Microorganisms (GCM) 10K type strain sequencing project: providing services to taxonomists for standard genome sequencing and annotation.</title>
        <authorList>
            <consortium name="The Broad Institute Genomics Platform"/>
            <consortium name="The Broad Institute Genome Sequencing Center for Infectious Disease"/>
            <person name="Wu L."/>
            <person name="Ma J."/>
        </authorList>
    </citation>
    <scope>NUCLEOTIDE SEQUENCE [LARGE SCALE GENOMIC DNA]</scope>
    <source>
        <strain evidence="9">CGMCC 4.6946</strain>
    </source>
</reference>
<evidence type="ECO:0000256" key="2">
    <source>
        <dbReference type="ARBA" id="ARBA00022801"/>
    </source>
</evidence>
<feature type="signal peptide" evidence="6">
    <location>
        <begin position="1"/>
        <end position="26"/>
    </location>
</feature>
<sequence>MPRRVLLSAAAVASVVSLVLTPAAEAAKDRTTTVAGQSKKTDRLTEPTSDPVPEASAESPVSPSADLAATTTTVAPSMTTAALAPASEPQVRTCPLRFGVGTPGGPAAGGELAEVASLTGEKPSIVLGYKDFRQPVPYWELEQARSAGATTLLTWEPWVWGGGLDQPAYALDRIAAGDHDAYITDWATRLADWGGPVMLRFGHEMNGNWYPWAEGVNGNGAGDYVAAYRHVHDIFTAAGADNVEWVWNPNVPYWGSTPLDGLYPGADYVDTVALDGYNWGTSQSWSSWQQPWELFGWGLAEMRRLAPGKEIIVAETASAEAGGSKAEWNAHLVYYLADQPDVTGLVWFHYDKEVDWRISSSESSAAALAHQLAERPCP</sequence>
<evidence type="ECO:0000256" key="1">
    <source>
        <dbReference type="ARBA" id="ARBA00007754"/>
    </source>
</evidence>
<evidence type="ECO:0000256" key="6">
    <source>
        <dbReference type="SAM" id="SignalP"/>
    </source>
</evidence>
<name>A0ABV9TN36_9MICC</name>
<keyword evidence="9" id="KW-1185">Reference proteome</keyword>
<feature type="chain" id="PRO_5045927826" evidence="6">
    <location>
        <begin position="27"/>
        <end position="378"/>
    </location>
</feature>
<comment type="similarity">
    <text evidence="1 4">Belongs to the glycosyl hydrolase 26 family.</text>
</comment>
<comment type="caution">
    <text evidence="8">The sequence shown here is derived from an EMBL/GenBank/DDBJ whole genome shotgun (WGS) entry which is preliminary data.</text>
</comment>
<feature type="region of interest" description="Disordered" evidence="5">
    <location>
        <begin position="25"/>
        <end position="66"/>
    </location>
</feature>
<dbReference type="InterPro" id="IPR000805">
    <property type="entry name" value="Glyco_hydro_26"/>
</dbReference>
<evidence type="ECO:0000256" key="5">
    <source>
        <dbReference type="SAM" id="MobiDB-lite"/>
    </source>
</evidence>
<feature type="domain" description="GH26" evidence="7">
    <location>
        <begin position="78"/>
        <end position="370"/>
    </location>
</feature>
<dbReference type="InterPro" id="IPR022790">
    <property type="entry name" value="GH26_dom"/>
</dbReference>
<feature type="active site" description="Proton donor" evidence="4">
    <location>
        <position position="204"/>
    </location>
</feature>
<feature type="active site" description="Nucleophile" evidence="4">
    <location>
        <position position="315"/>
    </location>
</feature>
<evidence type="ECO:0000313" key="8">
    <source>
        <dbReference type="EMBL" id="MFC4904991.1"/>
    </source>
</evidence>
<dbReference type="PRINTS" id="PR00739">
    <property type="entry name" value="GLHYDRLASE26"/>
</dbReference>
<evidence type="ECO:0000259" key="7">
    <source>
        <dbReference type="PROSITE" id="PS51764"/>
    </source>
</evidence>
<dbReference type="RefSeq" id="WP_083665097.1">
    <property type="nucleotide sequence ID" value="NZ_JARAMH010000008.1"/>
</dbReference>
<feature type="compositionally biased region" description="Low complexity" evidence="5">
    <location>
        <begin position="51"/>
        <end position="66"/>
    </location>
</feature>
<dbReference type="Proteomes" id="UP001595797">
    <property type="component" value="Unassembled WGS sequence"/>
</dbReference>
<dbReference type="PANTHER" id="PTHR40079:SF4">
    <property type="entry name" value="GH26 DOMAIN-CONTAINING PROTEIN-RELATED"/>
    <property type="match status" value="1"/>
</dbReference>
<dbReference type="InterPro" id="IPR017853">
    <property type="entry name" value="GH"/>
</dbReference>
<accession>A0ABV9TN36</accession>
<dbReference type="PROSITE" id="PS51764">
    <property type="entry name" value="GH26"/>
    <property type="match status" value="1"/>
</dbReference>
<gene>
    <name evidence="8" type="ORF">ACFPCS_15585</name>
</gene>
<evidence type="ECO:0000256" key="3">
    <source>
        <dbReference type="ARBA" id="ARBA00023295"/>
    </source>
</evidence>
<evidence type="ECO:0000256" key="4">
    <source>
        <dbReference type="PROSITE-ProRule" id="PRU01100"/>
    </source>
</evidence>
<dbReference type="EMBL" id="JBHSIW010000024">
    <property type="protein sequence ID" value="MFC4904991.1"/>
    <property type="molecule type" value="Genomic_DNA"/>
</dbReference>
<dbReference type="GO" id="GO:0016787">
    <property type="term" value="F:hydrolase activity"/>
    <property type="evidence" value="ECO:0007669"/>
    <property type="project" value="UniProtKB-KW"/>
</dbReference>
<dbReference type="SUPFAM" id="SSF51445">
    <property type="entry name" value="(Trans)glycosidases"/>
    <property type="match status" value="1"/>
</dbReference>
<dbReference type="PANTHER" id="PTHR40079">
    <property type="entry name" value="MANNAN ENDO-1,4-BETA-MANNOSIDASE E-RELATED"/>
    <property type="match status" value="1"/>
</dbReference>